<keyword evidence="1" id="KW-0479">Metal-binding</keyword>
<protein>
    <recommendedName>
        <fullName evidence="4">CHY-type domain-containing protein</fullName>
    </recommendedName>
</protein>
<evidence type="ECO:0000256" key="1">
    <source>
        <dbReference type="ARBA" id="ARBA00022723"/>
    </source>
</evidence>
<dbReference type="AlphaFoldDB" id="A0A1Q8Q9Y3"/>
<organism evidence="5 6">
    <name type="scientific">Domibacillus antri</name>
    <dbReference type="NCBI Taxonomy" id="1714264"/>
    <lineage>
        <taxon>Bacteria</taxon>
        <taxon>Bacillati</taxon>
        <taxon>Bacillota</taxon>
        <taxon>Bacilli</taxon>
        <taxon>Bacillales</taxon>
        <taxon>Bacillaceae</taxon>
        <taxon>Domibacillus</taxon>
    </lineage>
</organism>
<dbReference type="InterPro" id="IPR008913">
    <property type="entry name" value="Znf_CHY"/>
</dbReference>
<feature type="domain" description="CHY-type" evidence="4">
    <location>
        <begin position="12"/>
        <end position="93"/>
    </location>
</feature>
<accession>A0A1Q8Q9Y3</accession>
<dbReference type="EMBL" id="MSDU01000003">
    <property type="protein sequence ID" value="OLN24102.1"/>
    <property type="molecule type" value="Genomic_DNA"/>
</dbReference>
<reference evidence="5 6" key="1">
    <citation type="submission" date="2016-12" db="EMBL/GenBank/DDBJ databases">
        <title>Domibacillus antri genome sequencing.</title>
        <authorList>
            <person name="Verma A."/>
            <person name="Krishnamurthi S."/>
        </authorList>
    </citation>
    <scope>NUCLEOTIDE SEQUENCE [LARGE SCALE GENOMIC DNA]</scope>
    <source>
        <strain evidence="5 6">XD80</strain>
    </source>
</reference>
<dbReference type="SUPFAM" id="SSF161219">
    <property type="entry name" value="CHY zinc finger-like"/>
    <property type="match status" value="1"/>
</dbReference>
<evidence type="ECO:0000256" key="2">
    <source>
        <dbReference type="ARBA" id="ARBA00022771"/>
    </source>
</evidence>
<dbReference type="RefSeq" id="WP_075396920.1">
    <property type="nucleotide sequence ID" value="NZ_MSDU01000003.1"/>
</dbReference>
<keyword evidence="3" id="KW-0862">Zinc</keyword>
<dbReference type="GO" id="GO:0008270">
    <property type="term" value="F:zinc ion binding"/>
    <property type="evidence" value="ECO:0007669"/>
    <property type="project" value="UniProtKB-KW"/>
</dbReference>
<name>A0A1Q8Q9Y3_9BACI</name>
<evidence type="ECO:0000256" key="3">
    <source>
        <dbReference type="ARBA" id="ARBA00022833"/>
    </source>
</evidence>
<evidence type="ECO:0000259" key="4">
    <source>
        <dbReference type="PROSITE" id="PS51266"/>
    </source>
</evidence>
<dbReference type="InterPro" id="IPR016694">
    <property type="entry name" value="UCP017292"/>
</dbReference>
<dbReference type="PROSITE" id="PS51266">
    <property type="entry name" value="ZF_CHY"/>
    <property type="match status" value="1"/>
</dbReference>
<dbReference type="PIRSF" id="PIRSF017292">
    <property type="entry name" value="UCP017292_Znf_CHY"/>
    <property type="match status" value="1"/>
</dbReference>
<dbReference type="Proteomes" id="UP000185568">
    <property type="component" value="Unassembled WGS sequence"/>
</dbReference>
<dbReference type="Pfam" id="PF05495">
    <property type="entry name" value="zf-CHY"/>
    <property type="match status" value="1"/>
</dbReference>
<sequence>MNVKGHDVRGSVIDSETRCSHYHKEIDRIAIKFYCCQTYYPCHSCHEEDGCGNTKVWPKEKFDEKAVLCGGCGHELTVQEYLDCRSECPSCGTSFNPGCSLHKHFYFET</sequence>
<keyword evidence="2" id="KW-0863">Zinc-finger</keyword>
<dbReference type="OrthoDB" id="882119at2"/>
<gene>
    <name evidence="5" type="ORF">BTO30_01425</name>
</gene>
<dbReference type="STRING" id="1714264.BTO30_01425"/>
<evidence type="ECO:0000313" key="6">
    <source>
        <dbReference type="Proteomes" id="UP000185568"/>
    </source>
</evidence>
<proteinExistence type="predicted"/>
<keyword evidence="6" id="KW-1185">Reference proteome</keyword>
<evidence type="ECO:0000313" key="5">
    <source>
        <dbReference type="EMBL" id="OLN24102.1"/>
    </source>
</evidence>
<dbReference type="InterPro" id="IPR037274">
    <property type="entry name" value="Znf_CHY_sf"/>
</dbReference>
<comment type="caution">
    <text evidence="5">The sequence shown here is derived from an EMBL/GenBank/DDBJ whole genome shotgun (WGS) entry which is preliminary data.</text>
</comment>